<evidence type="ECO:0000256" key="4">
    <source>
        <dbReference type="ARBA" id="ARBA00022490"/>
    </source>
</evidence>
<evidence type="ECO:0000259" key="9">
    <source>
        <dbReference type="Pfam" id="PF24654"/>
    </source>
</evidence>
<organism evidence="11 12">
    <name type="scientific">Priapulus caudatus</name>
    <name type="common">Priapulid worm</name>
    <dbReference type="NCBI Taxonomy" id="37621"/>
    <lineage>
        <taxon>Eukaryota</taxon>
        <taxon>Metazoa</taxon>
        <taxon>Ecdysozoa</taxon>
        <taxon>Scalidophora</taxon>
        <taxon>Priapulida</taxon>
        <taxon>Priapulimorpha</taxon>
        <taxon>Priapulimorphida</taxon>
        <taxon>Priapulidae</taxon>
        <taxon>Priapulus</taxon>
    </lineage>
</organism>
<name>A0ABM1EFF5_PRICU</name>
<reference evidence="12" key="1">
    <citation type="submission" date="2025-08" db="UniProtKB">
        <authorList>
            <consortium name="RefSeq"/>
        </authorList>
    </citation>
    <scope>IDENTIFICATION</scope>
</reference>
<dbReference type="InterPro" id="IPR052299">
    <property type="entry name" value="CEP76"/>
</dbReference>
<keyword evidence="11" id="KW-1185">Reference proteome</keyword>
<dbReference type="Pfam" id="PF24654">
    <property type="entry name" value="CEP76_N"/>
    <property type="match status" value="1"/>
</dbReference>
<protein>
    <recommendedName>
        <fullName evidence="3">Centrosomal protein of 76 kDa</fullName>
    </recommendedName>
</protein>
<dbReference type="Pfam" id="PF15627">
    <property type="entry name" value="CEP76-C2"/>
    <property type="match status" value="1"/>
</dbReference>
<dbReference type="SUPFAM" id="SSF54001">
    <property type="entry name" value="Cysteine proteinases"/>
    <property type="match status" value="1"/>
</dbReference>
<evidence type="ECO:0000256" key="3">
    <source>
        <dbReference type="ARBA" id="ARBA00015706"/>
    </source>
</evidence>
<evidence type="ECO:0000259" key="7">
    <source>
        <dbReference type="Pfam" id="PF15627"/>
    </source>
</evidence>
<accession>A0ABM1EFF5</accession>
<dbReference type="PANTHER" id="PTHR46436">
    <property type="entry name" value="CENTROSOMAL PROTEIN OF 76 KDA"/>
    <property type="match status" value="1"/>
</dbReference>
<evidence type="ECO:0000256" key="6">
    <source>
        <dbReference type="ARBA" id="ARBA00024729"/>
    </source>
</evidence>
<dbReference type="Gene3D" id="3.10.620.30">
    <property type="match status" value="1"/>
</dbReference>
<evidence type="ECO:0000256" key="5">
    <source>
        <dbReference type="ARBA" id="ARBA00023212"/>
    </source>
</evidence>
<feature type="domain" description="CEP76 C2" evidence="7">
    <location>
        <begin position="105"/>
        <end position="260"/>
    </location>
</feature>
<dbReference type="PANTHER" id="PTHR46436:SF1">
    <property type="entry name" value="CENTROSOMAL PROTEIN OF 76 KDA"/>
    <property type="match status" value="1"/>
</dbReference>
<dbReference type="InterPro" id="IPR056289">
    <property type="entry name" value="CEP76_N"/>
</dbReference>
<evidence type="ECO:0000259" key="10">
    <source>
        <dbReference type="Pfam" id="PF24656"/>
    </source>
</evidence>
<proteinExistence type="inferred from homology"/>
<comment type="similarity">
    <text evidence="2">Belongs to the CEP76 family.</text>
</comment>
<comment type="function">
    <text evidence="6">Centrosomal protein involved in regulation of centriole duplication. Required to limit centriole duplication to once per cell cycle by preventing centriole reduplication.</text>
</comment>
<feature type="domain" description="Centrosomal protein of 76 kDa C-terminal" evidence="8">
    <location>
        <begin position="535"/>
        <end position="669"/>
    </location>
</feature>
<dbReference type="Pfam" id="PF24656">
    <property type="entry name" value="CEPT76_peptidase"/>
    <property type="match status" value="1"/>
</dbReference>
<dbReference type="InterPro" id="IPR056288">
    <property type="entry name" value="CEP76_C"/>
</dbReference>
<dbReference type="Proteomes" id="UP000695022">
    <property type="component" value="Unplaced"/>
</dbReference>
<feature type="domain" description="CEP76 N-terminal" evidence="9">
    <location>
        <begin position="10"/>
        <end position="68"/>
    </location>
</feature>
<evidence type="ECO:0000256" key="2">
    <source>
        <dbReference type="ARBA" id="ARBA00005400"/>
    </source>
</evidence>
<dbReference type="InterPro" id="IPR038765">
    <property type="entry name" value="Papain-like_cys_pep_sf"/>
</dbReference>
<sequence length="672" mass="75147">MSRSSEKLAELKQFIHDHLLQVDVRGHVEKVLRDVLDGKQVHKAPLNEADILEEIVSRGLVEEVLESLRVGLYGEPEHGSNKPIAETVNKETANSAAPSPQKGSLDPARRHLYLHVVSGKAFLEHLQQPFSFHGQSSSTFTLHVHYCGQRFRSRPVACACEPDFGEGFLLELHNDALGDGAKMADTTTLLGMCDPVHMVLVSTNPSGEDTLVASHNLEWRHLLTRPASRSNTAIELTGIGRESKIPVGVLEVRLELIPSLTQTLDEDLLSTQLGLERSRSAESERLFLVYAKEWWREYLQVRESHSSRLVKIFAQDETASHRPVCTYLWPLTAGRLLDTPRQAARFVSLIPYEKTSSVGADDSVELWASPHAFLARRRGDCENHALLLCGLLLGFGLDAYVCLGTKTKGAPHAWVMTLGLDGQVIFWESLTANRYRASAVVFVRAPAVHVVVSSPLVIINIYYRRYYYNARVNTRLSLPRASSCPPQPSDRVEMCDFTLPNESRWKPMSSDAIRSLPAPPGWTALPLRPPVLDVRLVAADLELQLQALVAEVRRDQGLSTHWDTQLSYLLTPALAAYEMERSTGVTAGNEEFQHAIRGAVPEGHVFKGFPIQFMHRNARRIYANSLKAEKCQEVVSCRGDHVRLAIRVRVFSYPEDVCAVWVMYACTYRSVV</sequence>
<dbReference type="GeneID" id="106811731"/>
<keyword evidence="5" id="KW-0206">Cytoskeleton</keyword>
<dbReference type="InterPro" id="IPR056290">
    <property type="entry name" value="CEPT76/DRC7_peptidase-like_dom"/>
</dbReference>
<dbReference type="RefSeq" id="XP_014670926.1">
    <property type="nucleotide sequence ID" value="XM_014815440.1"/>
</dbReference>
<evidence type="ECO:0000313" key="12">
    <source>
        <dbReference type="RefSeq" id="XP_014670926.1"/>
    </source>
</evidence>
<evidence type="ECO:0000313" key="11">
    <source>
        <dbReference type="Proteomes" id="UP000695022"/>
    </source>
</evidence>
<dbReference type="InterPro" id="IPR028926">
    <property type="entry name" value="CEP76-C2"/>
</dbReference>
<dbReference type="Pfam" id="PF24652">
    <property type="entry name" value="CEP76_C"/>
    <property type="match status" value="1"/>
</dbReference>
<evidence type="ECO:0000259" key="8">
    <source>
        <dbReference type="Pfam" id="PF24652"/>
    </source>
</evidence>
<comment type="subcellular location">
    <subcellularLocation>
        <location evidence="1">Cytoplasm</location>
        <location evidence="1">Cytoskeleton</location>
        <location evidence="1">Microtubule organizing center</location>
        <location evidence="1">Centrosome</location>
        <location evidence="1">Centriole</location>
    </subcellularLocation>
</comment>
<feature type="domain" description="CEP76/DRC7 peptidase-like" evidence="10">
    <location>
        <begin position="365"/>
        <end position="461"/>
    </location>
</feature>
<keyword evidence="4" id="KW-0963">Cytoplasm</keyword>
<evidence type="ECO:0000256" key="1">
    <source>
        <dbReference type="ARBA" id="ARBA00004114"/>
    </source>
</evidence>
<gene>
    <name evidence="12" type="primary">LOC106811731</name>
</gene>